<keyword evidence="8 9" id="KW-0472">Membrane</keyword>
<feature type="transmembrane region" description="Helical" evidence="9">
    <location>
        <begin position="97"/>
        <end position="121"/>
    </location>
</feature>
<evidence type="ECO:0000256" key="5">
    <source>
        <dbReference type="ARBA" id="ARBA00022519"/>
    </source>
</evidence>
<feature type="transmembrane region" description="Helical" evidence="9">
    <location>
        <begin position="133"/>
        <end position="153"/>
    </location>
</feature>
<feature type="transmembrane region" description="Helical" evidence="9">
    <location>
        <begin position="209"/>
        <end position="230"/>
    </location>
</feature>
<keyword evidence="4" id="KW-1003">Cell membrane</keyword>
<keyword evidence="6 9" id="KW-0812">Transmembrane</keyword>
<sequence length="397" mass="42909">MKNKYMPTAIGLYINYFVHGMGVLIITLNMTSLSEQWGTDKAGVAVVISSLGIGRLLVLFVSGWLSDKFGRKPFVYLGMAAYLAFFIGILFSPTIAVAYIFGILAGIANSFLDSGTYPALMESFPKSPGTANVIIKAFISGGQFALPLIIGVLAATGAWYGWSFIVAIVILGANALYLMKRPFPNHKQSADDAAAADVPQTEFKQKPKFMVEGICFILYGYIAQATFYLVSQWLAQYGESVAGMSRGSSLSLVSIYTIGSLSCVFLTSALVKKMVRPVYFLVLYTFISMVALLAVYLFPTPVMCFIFAFVIGFSAAGGVLQLGLTIMAELFPGGKGTVTGIFYTAGSIASFTIPLITGQMSKTSIANIMLFDFFIAAAGFLIALIIFYRYRKVVKVN</sequence>
<evidence type="ECO:0000256" key="4">
    <source>
        <dbReference type="ARBA" id="ARBA00022475"/>
    </source>
</evidence>
<comment type="subcellular location">
    <subcellularLocation>
        <location evidence="1">Cell inner membrane</location>
        <topology evidence="1">Multi-pass membrane protein</topology>
    </subcellularLocation>
</comment>
<evidence type="ECO:0000256" key="8">
    <source>
        <dbReference type="ARBA" id="ARBA00023136"/>
    </source>
</evidence>
<dbReference type="AlphaFoldDB" id="A0A1S7FRC6"/>
<evidence type="ECO:0000256" key="6">
    <source>
        <dbReference type="ARBA" id="ARBA00022692"/>
    </source>
</evidence>
<feature type="transmembrane region" description="Helical" evidence="9">
    <location>
        <begin position="368"/>
        <end position="388"/>
    </location>
</feature>
<dbReference type="Pfam" id="PF07690">
    <property type="entry name" value="MFS_1"/>
    <property type="match status" value="1"/>
</dbReference>
<dbReference type="KEGG" id="lwi:UE46_01880"/>
<evidence type="ECO:0000313" key="13">
    <source>
        <dbReference type="Proteomes" id="UP000223060"/>
    </source>
</evidence>
<dbReference type="PROSITE" id="PS50850">
    <property type="entry name" value="MFS"/>
    <property type="match status" value="1"/>
</dbReference>
<keyword evidence="7 9" id="KW-1133">Transmembrane helix</keyword>
<protein>
    <submittedName>
        <fullName evidence="11">MFS transporter</fullName>
    </submittedName>
</protein>
<dbReference type="GO" id="GO:0005886">
    <property type="term" value="C:plasma membrane"/>
    <property type="evidence" value="ECO:0007669"/>
    <property type="project" value="UniProtKB-SubCell"/>
</dbReference>
<feature type="transmembrane region" description="Helical" evidence="9">
    <location>
        <begin position="42"/>
        <end position="62"/>
    </location>
</feature>
<feature type="domain" description="Major facilitator superfamily (MFS) profile" evidence="10">
    <location>
        <begin position="8"/>
        <end position="395"/>
    </location>
</feature>
<gene>
    <name evidence="12" type="ORF">HB943_03840</name>
    <name evidence="11" type="ORF">UE46_01880</name>
</gene>
<feature type="transmembrane region" description="Helical" evidence="9">
    <location>
        <begin position="338"/>
        <end position="356"/>
    </location>
</feature>
<dbReference type="Proteomes" id="UP000223060">
    <property type="component" value="Chromosome"/>
</dbReference>
<organism evidence="11 13">
    <name type="scientific">Listeria weihenstephanensis</name>
    <dbReference type="NCBI Taxonomy" id="1006155"/>
    <lineage>
        <taxon>Bacteria</taxon>
        <taxon>Bacillati</taxon>
        <taxon>Bacillota</taxon>
        <taxon>Bacilli</taxon>
        <taxon>Bacillales</taxon>
        <taxon>Listeriaceae</taxon>
        <taxon>Listeria</taxon>
    </lineage>
</organism>
<proteinExistence type="inferred from homology"/>
<accession>A0A1S7FRC6</accession>
<evidence type="ECO:0000256" key="1">
    <source>
        <dbReference type="ARBA" id="ARBA00004429"/>
    </source>
</evidence>
<dbReference type="Proteomes" id="UP000564536">
    <property type="component" value="Unassembled WGS sequence"/>
</dbReference>
<evidence type="ECO:0000259" key="10">
    <source>
        <dbReference type="PROSITE" id="PS50850"/>
    </source>
</evidence>
<dbReference type="InterPro" id="IPR036259">
    <property type="entry name" value="MFS_trans_sf"/>
</dbReference>
<evidence type="ECO:0000256" key="2">
    <source>
        <dbReference type="ARBA" id="ARBA00008335"/>
    </source>
</evidence>
<feature type="transmembrane region" description="Helical" evidence="9">
    <location>
        <begin position="250"/>
        <end position="271"/>
    </location>
</feature>
<feature type="transmembrane region" description="Helical" evidence="9">
    <location>
        <begin position="159"/>
        <end position="179"/>
    </location>
</feature>
<evidence type="ECO:0000313" key="14">
    <source>
        <dbReference type="Proteomes" id="UP000564536"/>
    </source>
</evidence>
<dbReference type="EMBL" id="CP011102">
    <property type="protein sequence ID" value="AQY49919.1"/>
    <property type="molecule type" value="Genomic_DNA"/>
</dbReference>
<dbReference type="InterPro" id="IPR051788">
    <property type="entry name" value="MFS_Transporter"/>
</dbReference>
<reference evidence="13" key="1">
    <citation type="submission" date="2015-03" db="EMBL/GenBank/DDBJ databases">
        <authorList>
            <person name="Ferrari E."/>
            <person name="Walter M.C."/>
            <person name="Huptas C."/>
            <person name="Scherer S."/>
            <person name="Mueller-Herbst S."/>
        </authorList>
    </citation>
    <scope>NUCLEOTIDE SEQUENCE [LARGE SCALE GENOMIC DNA]</scope>
    <source>
        <strain evidence="13">LWP01</strain>
    </source>
</reference>
<keyword evidence="13" id="KW-1185">Reference proteome</keyword>
<evidence type="ECO:0000313" key="11">
    <source>
        <dbReference type="EMBL" id="AQY49919.1"/>
    </source>
</evidence>
<dbReference type="PROSITE" id="PS00216">
    <property type="entry name" value="SUGAR_TRANSPORT_1"/>
    <property type="match status" value="1"/>
</dbReference>
<dbReference type="CDD" id="cd17396">
    <property type="entry name" value="MFS_YdiM_like"/>
    <property type="match status" value="1"/>
</dbReference>
<evidence type="ECO:0000256" key="7">
    <source>
        <dbReference type="ARBA" id="ARBA00022989"/>
    </source>
</evidence>
<name>A0A1S7FRC6_9LIST</name>
<feature type="transmembrane region" description="Helical" evidence="9">
    <location>
        <begin position="278"/>
        <end position="299"/>
    </location>
</feature>
<comment type="similarity">
    <text evidence="2">Belongs to the major facilitator superfamily.</text>
</comment>
<dbReference type="PANTHER" id="PTHR23514">
    <property type="entry name" value="BYPASS OF STOP CODON PROTEIN 6"/>
    <property type="match status" value="1"/>
</dbReference>
<reference evidence="12 14" key="3">
    <citation type="submission" date="2020-03" db="EMBL/GenBank/DDBJ databases">
        <title>Soil Listeria distribution.</title>
        <authorList>
            <person name="Liao J."/>
            <person name="Wiedmann M."/>
        </authorList>
    </citation>
    <scope>NUCLEOTIDE SEQUENCE [LARGE SCALE GENOMIC DNA]</scope>
    <source>
        <strain evidence="12 14">FSL L7-1523</strain>
    </source>
</reference>
<dbReference type="EMBL" id="JAARRL010000004">
    <property type="protein sequence ID" value="MBC1499723.1"/>
    <property type="molecule type" value="Genomic_DNA"/>
</dbReference>
<keyword evidence="5" id="KW-0997">Cell inner membrane</keyword>
<dbReference type="InterPro" id="IPR005829">
    <property type="entry name" value="Sugar_transporter_CS"/>
</dbReference>
<dbReference type="FunFam" id="1.20.1250.20:FF:000135">
    <property type="entry name" value="MFS family transporter"/>
    <property type="match status" value="1"/>
</dbReference>
<dbReference type="Gene3D" id="1.20.1250.20">
    <property type="entry name" value="MFS general substrate transporter like domains"/>
    <property type="match status" value="1"/>
</dbReference>
<dbReference type="GO" id="GO:0022857">
    <property type="term" value="F:transmembrane transporter activity"/>
    <property type="evidence" value="ECO:0007669"/>
    <property type="project" value="InterPro"/>
</dbReference>
<dbReference type="InterPro" id="IPR020846">
    <property type="entry name" value="MFS_dom"/>
</dbReference>
<dbReference type="RefSeq" id="WP_036060321.1">
    <property type="nucleotide sequence ID" value="NZ_CP011102.1"/>
</dbReference>
<dbReference type="SUPFAM" id="SSF103473">
    <property type="entry name" value="MFS general substrate transporter"/>
    <property type="match status" value="1"/>
</dbReference>
<feature type="transmembrane region" description="Helical" evidence="9">
    <location>
        <begin position="74"/>
        <end position="91"/>
    </location>
</feature>
<keyword evidence="3" id="KW-0813">Transport</keyword>
<dbReference type="InterPro" id="IPR011701">
    <property type="entry name" value="MFS"/>
</dbReference>
<feature type="transmembrane region" description="Helical" evidence="9">
    <location>
        <begin position="12"/>
        <end position="30"/>
    </location>
</feature>
<evidence type="ECO:0000256" key="9">
    <source>
        <dbReference type="SAM" id="Phobius"/>
    </source>
</evidence>
<reference evidence="11" key="2">
    <citation type="submission" date="2015-03" db="EMBL/GenBank/DDBJ databases">
        <authorList>
            <person name="Murphy D."/>
        </authorList>
    </citation>
    <scope>NUCLEOTIDE SEQUENCE [LARGE SCALE GENOMIC DNA]</scope>
    <source>
        <strain evidence="11">WS 4560</strain>
    </source>
</reference>
<evidence type="ECO:0000313" key="12">
    <source>
        <dbReference type="EMBL" id="MBC1499723.1"/>
    </source>
</evidence>
<feature type="transmembrane region" description="Helical" evidence="9">
    <location>
        <begin position="305"/>
        <end position="326"/>
    </location>
</feature>
<dbReference type="PANTHER" id="PTHR23514:SF3">
    <property type="entry name" value="BYPASS OF STOP CODON PROTEIN 6"/>
    <property type="match status" value="1"/>
</dbReference>
<evidence type="ECO:0000256" key="3">
    <source>
        <dbReference type="ARBA" id="ARBA00022448"/>
    </source>
</evidence>